<dbReference type="Pfam" id="PF08808">
    <property type="entry name" value="RES"/>
    <property type="match status" value="1"/>
</dbReference>
<feature type="domain" description="RES" evidence="1">
    <location>
        <begin position="16"/>
        <end position="141"/>
    </location>
</feature>
<proteinExistence type="predicted"/>
<gene>
    <name evidence="2" type="ORF">HNQ55_003316</name>
</gene>
<accession>A0A7X0TV14</accession>
<dbReference type="SMART" id="SM00953">
    <property type="entry name" value="RES"/>
    <property type="match status" value="1"/>
</dbReference>
<dbReference type="AlphaFoldDB" id="A0A7X0TV14"/>
<evidence type="ECO:0000313" key="3">
    <source>
        <dbReference type="Proteomes" id="UP000537141"/>
    </source>
</evidence>
<name>A0A7X0TV14_9GAMM</name>
<dbReference type="EMBL" id="JACHHU010000036">
    <property type="protein sequence ID" value="MBB6544783.1"/>
    <property type="molecule type" value="Genomic_DNA"/>
</dbReference>
<dbReference type="RefSeq" id="WP_184426210.1">
    <property type="nucleotide sequence ID" value="NZ_BAABLB010000034.1"/>
</dbReference>
<dbReference type="InterPro" id="IPR014914">
    <property type="entry name" value="RES_dom"/>
</dbReference>
<dbReference type="Proteomes" id="UP000537141">
    <property type="component" value="Unassembled WGS sequence"/>
</dbReference>
<keyword evidence="3" id="KW-1185">Reference proteome</keyword>
<organism evidence="2 3">
    <name type="scientific">Thalassotalea piscium</name>
    <dbReference type="NCBI Taxonomy" id="1230533"/>
    <lineage>
        <taxon>Bacteria</taxon>
        <taxon>Pseudomonadati</taxon>
        <taxon>Pseudomonadota</taxon>
        <taxon>Gammaproteobacteria</taxon>
        <taxon>Alteromonadales</taxon>
        <taxon>Colwelliaceae</taxon>
        <taxon>Thalassotalea</taxon>
    </lineage>
</organism>
<sequence>MIKGYRIVKKKHESSAFDGEGSRLYGGRWNSVGTSCVYLASSESLAMLEVLVHLNNVDILDQYTLFEFEFKTSEMVALDNKFLPGNWNDNPSPPETAQIGDEWVESTCSLVLRIPSSVVQREYNYLININHPSFKKAKSKAKKIPFTFDSRLHN</sequence>
<comment type="caution">
    <text evidence="2">The sequence shown here is derived from an EMBL/GenBank/DDBJ whole genome shotgun (WGS) entry which is preliminary data.</text>
</comment>
<protein>
    <submittedName>
        <fullName evidence="2">RES domain-containing protein</fullName>
    </submittedName>
</protein>
<evidence type="ECO:0000259" key="1">
    <source>
        <dbReference type="SMART" id="SM00953"/>
    </source>
</evidence>
<reference evidence="2 3" key="1">
    <citation type="submission" date="2020-08" db="EMBL/GenBank/DDBJ databases">
        <title>Genomic Encyclopedia of Type Strains, Phase IV (KMG-IV): sequencing the most valuable type-strain genomes for metagenomic binning, comparative biology and taxonomic classification.</title>
        <authorList>
            <person name="Goeker M."/>
        </authorList>
    </citation>
    <scope>NUCLEOTIDE SEQUENCE [LARGE SCALE GENOMIC DNA]</scope>
    <source>
        <strain evidence="2 3">DSM 26287</strain>
    </source>
</reference>
<evidence type="ECO:0000313" key="2">
    <source>
        <dbReference type="EMBL" id="MBB6544783.1"/>
    </source>
</evidence>